<dbReference type="Gene3D" id="3.40.50.740">
    <property type="match status" value="2"/>
</dbReference>
<dbReference type="RefSeq" id="WP_112142532.1">
    <property type="nucleotide sequence ID" value="NZ_PGTO01000002.1"/>
</dbReference>
<dbReference type="InterPro" id="IPR050123">
    <property type="entry name" value="Prok_molybdopt-oxidoreductase"/>
</dbReference>
<dbReference type="PROSITE" id="PS00551">
    <property type="entry name" value="MOLYBDOPTERIN_PROK_1"/>
    <property type="match status" value="1"/>
</dbReference>
<dbReference type="InterPro" id="IPR006657">
    <property type="entry name" value="MoPterin_dinucl-bd_dom"/>
</dbReference>
<dbReference type="GO" id="GO:0016491">
    <property type="term" value="F:oxidoreductase activity"/>
    <property type="evidence" value="ECO:0007669"/>
    <property type="project" value="UniProtKB-KW"/>
</dbReference>
<dbReference type="Pfam" id="PF04324">
    <property type="entry name" value="Fer2_BFD"/>
    <property type="match status" value="1"/>
</dbReference>
<dbReference type="Gene3D" id="1.10.10.1100">
    <property type="entry name" value="BFD-like [2Fe-2S]-binding domain"/>
    <property type="match status" value="1"/>
</dbReference>
<dbReference type="CDD" id="cd02791">
    <property type="entry name" value="MopB_CT_Nitrate-R-NapA-like"/>
    <property type="match status" value="1"/>
</dbReference>
<dbReference type="Gene3D" id="2.20.25.90">
    <property type="entry name" value="ADC-like domains"/>
    <property type="match status" value="1"/>
</dbReference>
<keyword evidence="6" id="KW-0479">Metal-binding</keyword>
<dbReference type="InterPro" id="IPR041854">
    <property type="entry name" value="BFD-like_2Fe2S-bd_dom_sf"/>
</dbReference>
<dbReference type="Pfam" id="PF01568">
    <property type="entry name" value="Molydop_binding"/>
    <property type="match status" value="1"/>
</dbReference>
<evidence type="ECO:0000256" key="2">
    <source>
        <dbReference type="ARBA" id="ARBA00001966"/>
    </source>
</evidence>
<evidence type="ECO:0000256" key="5">
    <source>
        <dbReference type="ARBA" id="ARBA00022505"/>
    </source>
</evidence>
<dbReference type="InterPro" id="IPR041957">
    <property type="entry name" value="CT_Nitrate-R-NapA-like"/>
</dbReference>
<keyword evidence="4" id="KW-0004">4Fe-4S</keyword>
<keyword evidence="9" id="KW-0411">Iron-sulfur</keyword>
<dbReference type="GO" id="GO:0051539">
    <property type="term" value="F:4 iron, 4 sulfur cluster binding"/>
    <property type="evidence" value="ECO:0007669"/>
    <property type="project" value="UniProtKB-KW"/>
</dbReference>
<dbReference type="PANTHER" id="PTHR43105:SF9">
    <property type="entry name" value="NADPH-FE(3+) OXIDOREDUCTASE SUBUNIT ALPHA"/>
    <property type="match status" value="1"/>
</dbReference>
<proteinExistence type="inferred from homology"/>
<dbReference type="GO" id="GO:0016020">
    <property type="term" value="C:membrane"/>
    <property type="evidence" value="ECO:0007669"/>
    <property type="project" value="TreeGrafter"/>
</dbReference>
<accession>A0A364P1X8</accession>
<evidence type="ECO:0000256" key="8">
    <source>
        <dbReference type="ARBA" id="ARBA00023004"/>
    </source>
</evidence>
<dbReference type="GO" id="GO:1990204">
    <property type="term" value="C:oxidoreductase complex"/>
    <property type="evidence" value="ECO:0007669"/>
    <property type="project" value="UniProtKB-ARBA"/>
</dbReference>
<evidence type="ECO:0000313" key="12">
    <source>
        <dbReference type="EMBL" id="RAU23334.1"/>
    </source>
</evidence>
<dbReference type="GO" id="GO:0043546">
    <property type="term" value="F:molybdopterin cofactor binding"/>
    <property type="evidence" value="ECO:0007669"/>
    <property type="project" value="InterPro"/>
</dbReference>
<dbReference type="InterPro" id="IPR006963">
    <property type="entry name" value="Mopterin_OxRdtase_4Fe-4S_dom"/>
</dbReference>
<keyword evidence="8" id="KW-0408">Iron</keyword>
<dbReference type="InterPro" id="IPR027467">
    <property type="entry name" value="MopterinOxRdtase_cofactor_BS"/>
</dbReference>
<keyword evidence="7" id="KW-0560">Oxidoreductase</keyword>
<dbReference type="Gene3D" id="2.40.40.20">
    <property type="match status" value="1"/>
</dbReference>
<evidence type="ECO:0000256" key="3">
    <source>
        <dbReference type="ARBA" id="ARBA00008747"/>
    </source>
</evidence>
<dbReference type="Pfam" id="PF04879">
    <property type="entry name" value="Molybdop_Fe4S4"/>
    <property type="match status" value="1"/>
</dbReference>
<dbReference type="OrthoDB" id="9803192at2"/>
<evidence type="ECO:0000256" key="7">
    <source>
        <dbReference type="ARBA" id="ARBA00023002"/>
    </source>
</evidence>
<reference evidence="12 13" key="1">
    <citation type="submission" date="2017-11" db="EMBL/GenBank/DDBJ databases">
        <title>Draft genome sequence of magnetotactic bacterium Magnetospirillum kuznetsovii LBB-42.</title>
        <authorList>
            <person name="Grouzdev D.S."/>
            <person name="Rysina M.S."/>
            <person name="Baslerov R.V."/>
            <person name="Koziaeva V."/>
        </authorList>
    </citation>
    <scope>NUCLEOTIDE SEQUENCE [LARGE SCALE GENOMIC DNA]</scope>
    <source>
        <strain evidence="12 13">LBB-42</strain>
    </source>
</reference>
<evidence type="ECO:0000256" key="10">
    <source>
        <dbReference type="ARBA" id="ARBA00023063"/>
    </source>
</evidence>
<dbReference type="InterPro" id="IPR007419">
    <property type="entry name" value="BFD-like_2Fe2S-bd_dom"/>
</dbReference>
<comment type="similarity">
    <text evidence="3">Belongs to the prokaryotic molybdopterin-containing oxidoreductase family. NasA/NapA/NarB subfamily.</text>
</comment>
<comment type="cofactor">
    <cofactor evidence="2">
        <name>[4Fe-4S] cluster</name>
        <dbReference type="ChEBI" id="CHEBI:49883"/>
    </cofactor>
</comment>
<dbReference type="GO" id="GO:0042128">
    <property type="term" value="P:nitrate assimilation"/>
    <property type="evidence" value="ECO:0007669"/>
    <property type="project" value="UniProtKB-KW"/>
</dbReference>
<dbReference type="PROSITE" id="PS51669">
    <property type="entry name" value="4FE4S_MOW_BIS_MGD"/>
    <property type="match status" value="1"/>
</dbReference>
<keyword evidence="5" id="KW-0500">Molybdenum</keyword>
<evidence type="ECO:0000313" key="13">
    <source>
        <dbReference type="Proteomes" id="UP000251075"/>
    </source>
</evidence>
<comment type="cofactor">
    <cofactor evidence="1">
        <name>Mo-bis(molybdopterin guanine dinucleotide)</name>
        <dbReference type="ChEBI" id="CHEBI:60539"/>
    </cofactor>
</comment>
<dbReference type="SUPFAM" id="SSF50692">
    <property type="entry name" value="ADC-like"/>
    <property type="match status" value="1"/>
</dbReference>
<dbReference type="PANTHER" id="PTHR43105">
    <property type="entry name" value="RESPIRATORY NITRATE REDUCTASE"/>
    <property type="match status" value="1"/>
</dbReference>
<gene>
    <name evidence="12" type="ORF">CU669_04165</name>
</gene>
<dbReference type="SMART" id="SM00926">
    <property type="entry name" value="Molybdop_Fe4S4"/>
    <property type="match status" value="1"/>
</dbReference>
<organism evidence="12 13">
    <name type="scientific">Paramagnetospirillum kuznetsovii</name>
    <dbReference type="NCBI Taxonomy" id="2053833"/>
    <lineage>
        <taxon>Bacteria</taxon>
        <taxon>Pseudomonadati</taxon>
        <taxon>Pseudomonadota</taxon>
        <taxon>Alphaproteobacteria</taxon>
        <taxon>Rhodospirillales</taxon>
        <taxon>Magnetospirillaceae</taxon>
        <taxon>Paramagnetospirillum</taxon>
    </lineage>
</organism>
<evidence type="ECO:0000256" key="9">
    <source>
        <dbReference type="ARBA" id="ARBA00023014"/>
    </source>
</evidence>
<evidence type="ECO:0000256" key="6">
    <source>
        <dbReference type="ARBA" id="ARBA00022723"/>
    </source>
</evidence>
<dbReference type="Pfam" id="PF00384">
    <property type="entry name" value="Molybdopterin"/>
    <property type="match status" value="1"/>
</dbReference>
<dbReference type="GO" id="GO:0045333">
    <property type="term" value="P:cellular respiration"/>
    <property type="evidence" value="ECO:0007669"/>
    <property type="project" value="UniProtKB-ARBA"/>
</dbReference>
<keyword evidence="13" id="KW-1185">Reference proteome</keyword>
<dbReference type="GO" id="GO:0046872">
    <property type="term" value="F:metal ion binding"/>
    <property type="evidence" value="ECO:0007669"/>
    <property type="project" value="UniProtKB-KW"/>
</dbReference>
<dbReference type="EMBL" id="PGTO01000002">
    <property type="protein sequence ID" value="RAU23334.1"/>
    <property type="molecule type" value="Genomic_DNA"/>
</dbReference>
<dbReference type="AlphaFoldDB" id="A0A364P1X8"/>
<dbReference type="CDD" id="cd19948">
    <property type="entry name" value="NasA-like_Fer2_BFD-like"/>
    <property type="match status" value="1"/>
</dbReference>
<feature type="domain" description="4Fe-4S Mo/W bis-MGD-type" evidence="11">
    <location>
        <begin position="2"/>
        <end position="57"/>
    </location>
</feature>
<sequence>MADTIRTTCPYCGVGCGVVAQSGDDGWSVRGDPDHPANFGRLCVKGAALAETIGLEGRLLHPEWGGKPVAWDAALDMVADKFSAAVAEHGPDSVAFYVSGQLLTEDYYVANKLMKGFIGSGNIDTNSRLCMSSTVAGHVRAFGSDTVPGCYEDIEQADLVVLVGSNAAWCHPVIFQRLLAEKTRRPELRIVVVDPRRTATAECADLHLALRPGSDAILFNGLLAHLKGEEAEVECGVPLDQIVTFFSWFAETEKTVTLWSQGINQSSSGTDKVDAIINCHLQTGRIGRPGMGPFSLTGQPNAMGGREVGGLANMLAAHMGFDEASIDRVGRFWDSPRVATKPGLKAVDLFKAVKDGRIKALWVMATNPAVSLPEADLVRDAMAACDFVVLSDCEADTDSARLAHLRLPALAWGEKDGTVTNSERRISRQRPFLAPPGEAKPDWWIMSQVARRMGFGAAFAYESAADIFAEHCRLTAFENGGSRDLDLGGLIGVDYEALAPIQWPVRRPGEGTARMFGNGRFYHPDGKARMIAVEPRRPAAVADEALPLILNTGRSRDQWHTMTRTGRSPRLAAHAPEPVLSIHPADAIRFGLTDNGLARLGGRRASAVLRVALDAGLRRGEVFAPIHWTDRTASGAVVGMLIDAAVDPYSGQPELKHAPVMVEPYAAGWHGVMLSRSPVELPRDFYWSKAAGKSHSIWRIAGAEGQDWPVTARDWLGGDGEWIEFLDPNRGHYRAARLVDGRLEGVLFIFRWATDFSPDWVAAAFGRAAIAGDERATLVAGAPPGGDRGSDKTVCACFSVGLAAIRTAIRDNGLTSAAQVGALLKAGTNCGSCVPEIRAILAEERAEKVA</sequence>
<evidence type="ECO:0000256" key="4">
    <source>
        <dbReference type="ARBA" id="ARBA00022485"/>
    </source>
</evidence>
<dbReference type="SUPFAM" id="SSF53706">
    <property type="entry name" value="Formate dehydrogenase/DMSO reductase, domains 1-3"/>
    <property type="match status" value="1"/>
</dbReference>
<dbReference type="InterPro" id="IPR009010">
    <property type="entry name" value="Asp_de-COase-like_dom_sf"/>
</dbReference>
<dbReference type="Gene3D" id="3.40.228.10">
    <property type="entry name" value="Dimethylsulfoxide Reductase, domain 2"/>
    <property type="match status" value="2"/>
</dbReference>
<dbReference type="InterPro" id="IPR006656">
    <property type="entry name" value="Mopterin_OxRdtase"/>
</dbReference>
<evidence type="ECO:0000259" key="11">
    <source>
        <dbReference type="PROSITE" id="PS51669"/>
    </source>
</evidence>
<protein>
    <submittedName>
        <fullName evidence="12">Nitrate reductase</fullName>
    </submittedName>
</protein>
<dbReference type="Proteomes" id="UP000251075">
    <property type="component" value="Unassembled WGS sequence"/>
</dbReference>
<comment type="caution">
    <text evidence="12">The sequence shown here is derived from an EMBL/GenBank/DDBJ whole genome shotgun (WGS) entry which is preliminary data.</text>
</comment>
<evidence type="ECO:0000256" key="1">
    <source>
        <dbReference type="ARBA" id="ARBA00001942"/>
    </source>
</evidence>
<keyword evidence="10" id="KW-0534">Nitrate assimilation</keyword>
<dbReference type="CDD" id="cd02754">
    <property type="entry name" value="MopB_Nitrate-R-NapA-like"/>
    <property type="match status" value="1"/>
</dbReference>
<name>A0A364P1X8_9PROT</name>